<dbReference type="GO" id="GO:0046872">
    <property type="term" value="F:metal ion binding"/>
    <property type="evidence" value="ECO:0007669"/>
    <property type="project" value="UniProtKB-KW"/>
</dbReference>
<keyword evidence="8" id="KW-1185">Reference proteome</keyword>
<evidence type="ECO:0000256" key="1">
    <source>
        <dbReference type="ARBA" id="ARBA00022617"/>
    </source>
</evidence>
<name>A0A3M3EBQ7_9PSED</name>
<sequence>MSRGGLAVLGLLACLLLGACDDMSEQRKAKDQDHSDFFSDGKVDQAPPIGTVARGALEREAVLNVRPPMTQALLDRGQERFEIYCAPCHGLTGNGQGIVVARGFAKPPDLADQRLRDAPDRQLIDVITHGYGQMYSYAARVEPADRWAIVAYIRALQLSQHTDVHSLSPQQRAFLEAKP</sequence>
<dbReference type="GO" id="GO:0020037">
    <property type="term" value="F:heme binding"/>
    <property type="evidence" value="ECO:0007669"/>
    <property type="project" value="InterPro"/>
</dbReference>
<gene>
    <name evidence="7" type="ORF">ALQ77_00727</name>
</gene>
<dbReference type="GO" id="GO:0009055">
    <property type="term" value="F:electron transfer activity"/>
    <property type="evidence" value="ECO:0007669"/>
    <property type="project" value="InterPro"/>
</dbReference>
<keyword evidence="5" id="KW-0732">Signal</keyword>
<evidence type="ECO:0000256" key="3">
    <source>
        <dbReference type="ARBA" id="ARBA00023004"/>
    </source>
</evidence>
<dbReference type="PROSITE" id="PS51257">
    <property type="entry name" value="PROKAR_LIPOPROTEIN"/>
    <property type="match status" value="1"/>
</dbReference>
<evidence type="ECO:0000313" key="8">
    <source>
        <dbReference type="Proteomes" id="UP000270661"/>
    </source>
</evidence>
<keyword evidence="3 4" id="KW-0408">Iron</keyword>
<dbReference type="Pfam" id="PF13442">
    <property type="entry name" value="Cytochrome_CBB3"/>
    <property type="match status" value="1"/>
</dbReference>
<keyword evidence="2 4" id="KW-0479">Metal-binding</keyword>
<evidence type="ECO:0000259" key="6">
    <source>
        <dbReference type="PROSITE" id="PS51007"/>
    </source>
</evidence>
<keyword evidence="1 4" id="KW-0349">Heme</keyword>
<dbReference type="InterPro" id="IPR009056">
    <property type="entry name" value="Cyt_c-like_dom"/>
</dbReference>
<dbReference type="STRING" id="47879.AXG94_00610"/>
<dbReference type="EMBL" id="RBOJ01000089">
    <property type="protein sequence ID" value="RMM47003.1"/>
    <property type="molecule type" value="Genomic_DNA"/>
</dbReference>
<dbReference type="InterPro" id="IPR036909">
    <property type="entry name" value="Cyt_c-like_dom_sf"/>
</dbReference>
<feature type="signal peptide" evidence="5">
    <location>
        <begin position="1"/>
        <end position="19"/>
    </location>
</feature>
<evidence type="ECO:0000256" key="5">
    <source>
        <dbReference type="SAM" id="SignalP"/>
    </source>
</evidence>
<dbReference type="Gene3D" id="1.10.760.10">
    <property type="entry name" value="Cytochrome c-like domain"/>
    <property type="match status" value="1"/>
</dbReference>
<proteinExistence type="predicted"/>
<dbReference type="OrthoDB" id="9779283at2"/>
<feature type="chain" id="PRO_5018544577" description="Cytochrome c domain-containing protein" evidence="5">
    <location>
        <begin position="20"/>
        <end position="179"/>
    </location>
</feature>
<evidence type="ECO:0000256" key="4">
    <source>
        <dbReference type="PROSITE-ProRule" id="PRU00433"/>
    </source>
</evidence>
<protein>
    <recommendedName>
        <fullName evidence="6">Cytochrome c domain-containing protein</fullName>
    </recommendedName>
</protein>
<dbReference type="GeneID" id="55642838"/>
<feature type="domain" description="Cytochrome c" evidence="6">
    <location>
        <begin position="72"/>
        <end position="157"/>
    </location>
</feature>
<evidence type="ECO:0000313" key="7">
    <source>
        <dbReference type="EMBL" id="RMM47003.1"/>
    </source>
</evidence>
<dbReference type="Proteomes" id="UP000270661">
    <property type="component" value="Unassembled WGS sequence"/>
</dbReference>
<dbReference type="PANTHER" id="PTHR40394">
    <property type="entry name" value="LIPOPROTEIN-RELATED"/>
    <property type="match status" value="1"/>
</dbReference>
<comment type="caution">
    <text evidence="7">The sequence shown here is derived from an EMBL/GenBank/DDBJ whole genome shotgun (WGS) entry which is preliminary data.</text>
</comment>
<dbReference type="RefSeq" id="WP_024779670.1">
    <property type="nucleotide sequence ID" value="NZ_CP014262.1"/>
</dbReference>
<organism evidence="7 8">
    <name type="scientific">Pseudomonas corrugata</name>
    <dbReference type="NCBI Taxonomy" id="47879"/>
    <lineage>
        <taxon>Bacteria</taxon>
        <taxon>Pseudomonadati</taxon>
        <taxon>Pseudomonadota</taxon>
        <taxon>Gammaproteobacteria</taxon>
        <taxon>Pseudomonadales</taxon>
        <taxon>Pseudomonadaceae</taxon>
        <taxon>Pseudomonas</taxon>
    </lineage>
</organism>
<evidence type="ECO:0000256" key="2">
    <source>
        <dbReference type="ARBA" id="ARBA00022723"/>
    </source>
</evidence>
<dbReference type="PANTHER" id="PTHR40394:SF2">
    <property type="entry name" value="QUINOL:CYTOCHROME C OXIDOREDUCTASE MEMBRANE PROTEIN"/>
    <property type="match status" value="1"/>
</dbReference>
<dbReference type="KEGG" id="pcg:AXG94_00610"/>
<dbReference type="PROSITE" id="PS51007">
    <property type="entry name" value="CYTC"/>
    <property type="match status" value="1"/>
</dbReference>
<accession>A0A3M3EBQ7</accession>
<dbReference type="AlphaFoldDB" id="A0A3M3EBQ7"/>
<dbReference type="SUPFAM" id="SSF46626">
    <property type="entry name" value="Cytochrome c"/>
    <property type="match status" value="1"/>
</dbReference>
<reference evidence="7 8" key="1">
    <citation type="submission" date="2018-08" db="EMBL/GenBank/DDBJ databases">
        <title>Recombination of ecologically and evolutionarily significant loci maintains genetic cohesion in the Pseudomonas syringae species complex.</title>
        <authorList>
            <person name="Dillon M."/>
            <person name="Thakur S."/>
            <person name="Almeida R.N.D."/>
            <person name="Weir B.S."/>
            <person name="Guttman D.S."/>
        </authorList>
    </citation>
    <scope>NUCLEOTIDE SEQUENCE [LARGE SCALE GENOMIC DNA]</scope>
    <source>
        <strain evidence="7 8">NCPPB2445</strain>
    </source>
</reference>